<dbReference type="SMART" id="SM00717">
    <property type="entry name" value="SANT"/>
    <property type="match status" value="2"/>
</dbReference>
<evidence type="ECO:0000256" key="2">
    <source>
        <dbReference type="ARBA" id="ARBA00023125"/>
    </source>
</evidence>
<dbReference type="PROSITE" id="PS51293">
    <property type="entry name" value="SANT"/>
    <property type="match status" value="1"/>
</dbReference>
<reference evidence="6" key="1">
    <citation type="submission" date="2006-10" db="EMBL/GenBank/DDBJ databases">
        <authorList>
            <person name="Amadeo P."/>
            <person name="Zhao Q."/>
            <person name="Wortman J."/>
            <person name="Fraser-Liggett C."/>
            <person name="Carlton J."/>
        </authorList>
    </citation>
    <scope>NUCLEOTIDE SEQUENCE</scope>
    <source>
        <strain evidence="6">G3</strain>
    </source>
</reference>
<dbReference type="Pfam" id="PF13921">
    <property type="entry name" value="Myb_DNA-bind_6"/>
    <property type="match status" value="1"/>
</dbReference>
<dbReference type="InterPro" id="IPR050560">
    <property type="entry name" value="MYB_TF"/>
</dbReference>
<keyword evidence="2 6" id="KW-0238">DNA-binding</keyword>
<name>A2G127_TRIV3</name>
<dbReference type="Proteomes" id="UP000001542">
    <property type="component" value="Unassembled WGS sequence"/>
</dbReference>
<reference evidence="6" key="2">
    <citation type="journal article" date="2007" name="Science">
        <title>Draft genome sequence of the sexually transmitted pathogen Trichomonas vaginalis.</title>
        <authorList>
            <person name="Carlton J.M."/>
            <person name="Hirt R.P."/>
            <person name="Silva J.C."/>
            <person name="Delcher A.L."/>
            <person name="Schatz M."/>
            <person name="Zhao Q."/>
            <person name="Wortman J.R."/>
            <person name="Bidwell S.L."/>
            <person name="Alsmark U.C.M."/>
            <person name="Besteiro S."/>
            <person name="Sicheritz-Ponten T."/>
            <person name="Noel C.J."/>
            <person name="Dacks J.B."/>
            <person name="Foster P.G."/>
            <person name="Simillion C."/>
            <person name="Van de Peer Y."/>
            <person name="Miranda-Saavedra D."/>
            <person name="Barton G.J."/>
            <person name="Westrop G.D."/>
            <person name="Mueller S."/>
            <person name="Dessi D."/>
            <person name="Fiori P.L."/>
            <person name="Ren Q."/>
            <person name="Paulsen I."/>
            <person name="Zhang H."/>
            <person name="Bastida-Corcuera F.D."/>
            <person name="Simoes-Barbosa A."/>
            <person name="Brown M.T."/>
            <person name="Hayes R.D."/>
            <person name="Mukherjee M."/>
            <person name="Okumura C.Y."/>
            <person name="Schneider R."/>
            <person name="Smith A.J."/>
            <person name="Vanacova S."/>
            <person name="Villalvazo M."/>
            <person name="Haas B.J."/>
            <person name="Pertea M."/>
            <person name="Feldblyum T.V."/>
            <person name="Utterback T.R."/>
            <person name="Shu C.L."/>
            <person name="Osoegawa K."/>
            <person name="de Jong P.J."/>
            <person name="Hrdy I."/>
            <person name="Horvathova L."/>
            <person name="Zubacova Z."/>
            <person name="Dolezal P."/>
            <person name="Malik S.B."/>
            <person name="Logsdon J.M. Jr."/>
            <person name="Henze K."/>
            <person name="Gupta A."/>
            <person name="Wang C.C."/>
            <person name="Dunne R.L."/>
            <person name="Upcroft J.A."/>
            <person name="Upcroft P."/>
            <person name="White O."/>
            <person name="Salzberg S.L."/>
            <person name="Tang P."/>
            <person name="Chiu C.-H."/>
            <person name="Lee Y.-S."/>
            <person name="Embley T.M."/>
            <person name="Coombs G.H."/>
            <person name="Mottram J.C."/>
            <person name="Tachezy J."/>
            <person name="Fraser-Liggett C.M."/>
            <person name="Johnson P.J."/>
        </authorList>
    </citation>
    <scope>NUCLEOTIDE SEQUENCE [LARGE SCALE GENOMIC DNA]</scope>
    <source>
        <strain evidence="6">G3</strain>
    </source>
</reference>
<dbReference type="OrthoDB" id="2143914at2759"/>
<dbReference type="InterPro" id="IPR001005">
    <property type="entry name" value="SANT/Myb"/>
</dbReference>
<dbReference type="EMBL" id="DS114231">
    <property type="protein sequence ID" value="EAX89130.1"/>
    <property type="molecule type" value="Genomic_DNA"/>
</dbReference>
<feature type="domain" description="SANT" evidence="4">
    <location>
        <begin position="1"/>
        <end position="40"/>
    </location>
</feature>
<evidence type="ECO:0000313" key="7">
    <source>
        <dbReference type="Proteomes" id="UP000001542"/>
    </source>
</evidence>
<dbReference type="SMR" id="A2G127"/>
<protein>
    <submittedName>
        <fullName evidence="6">Myb-like DNA-binding domain containing protein</fullName>
    </submittedName>
</protein>
<evidence type="ECO:0000259" key="3">
    <source>
        <dbReference type="PROSITE" id="PS50090"/>
    </source>
</evidence>
<dbReference type="KEGG" id="tva:4746808"/>
<dbReference type="PROSITE" id="PS50090">
    <property type="entry name" value="MYB_LIKE"/>
    <property type="match status" value="2"/>
</dbReference>
<proteinExistence type="predicted"/>
<dbReference type="InterPro" id="IPR017884">
    <property type="entry name" value="SANT_dom"/>
</dbReference>
<dbReference type="RefSeq" id="XP_001302060.1">
    <property type="nucleotide sequence ID" value="XM_001302059.1"/>
</dbReference>
<dbReference type="GO" id="GO:0000978">
    <property type="term" value="F:RNA polymerase II cis-regulatory region sequence-specific DNA binding"/>
    <property type="evidence" value="ECO:0000318"/>
    <property type="project" value="GO_Central"/>
</dbReference>
<keyword evidence="7" id="KW-1185">Reference proteome</keyword>
<gene>
    <name evidence="6" type="ORF">TVAG_442330</name>
</gene>
<evidence type="ECO:0000259" key="4">
    <source>
        <dbReference type="PROSITE" id="PS51293"/>
    </source>
</evidence>
<feature type="domain" description="HTH myb-type" evidence="5">
    <location>
        <begin position="1"/>
        <end position="50"/>
    </location>
</feature>
<dbReference type="PROSITE" id="PS51294">
    <property type="entry name" value="HTH_MYB"/>
    <property type="match status" value="2"/>
</dbReference>
<dbReference type="VEuPathDB" id="TrichDB:TVAG_442330"/>
<dbReference type="Gene3D" id="1.10.10.60">
    <property type="entry name" value="Homeodomain-like"/>
    <property type="match status" value="2"/>
</dbReference>
<dbReference type="eggNOG" id="KOG0048">
    <property type="taxonomic scope" value="Eukaryota"/>
</dbReference>
<dbReference type="GO" id="GO:0000981">
    <property type="term" value="F:DNA-binding transcription factor activity, RNA polymerase II-specific"/>
    <property type="evidence" value="ECO:0000318"/>
    <property type="project" value="GO_Central"/>
</dbReference>
<dbReference type="FunFam" id="1.10.10.60:FF:000010">
    <property type="entry name" value="Transcriptional activator Myb isoform A"/>
    <property type="match status" value="1"/>
</dbReference>
<dbReference type="GO" id="GO:0005634">
    <property type="term" value="C:nucleus"/>
    <property type="evidence" value="ECO:0000318"/>
    <property type="project" value="GO_Central"/>
</dbReference>
<dbReference type="InParanoid" id="A2G127"/>
<dbReference type="InterPro" id="IPR009057">
    <property type="entry name" value="Homeodomain-like_sf"/>
</dbReference>
<dbReference type="PANTHER" id="PTHR45614">
    <property type="entry name" value="MYB PROTEIN-RELATED"/>
    <property type="match status" value="1"/>
</dbReference>
<sequence>MKWTAEEDEILKSRIEKFGTGNWSLIAQELQGRTGKQCRERWTNQLNPNLNRDNWSSNEDRILLHQQQIFGNSWSKISKYLPGRSSNSIKNRWSWLSRHRALPQKNNAPAIKIQPQIQQQKPLTMNFDPSTSECLGSISFMMLDLPDVEFSSDFNLQDFPAIDTSDKGLSLWDVL</sequence>
<dbReference type="PANTHER" id="PTHR45614:SF299">
    <property type="entry name" value="MYB-LIKE DNA-BINDING DOMAIN CONTAINING PROTEIN"/>
    <property type="match status" value="1"/>
</dbReference>
<dbReference type="AlphaFoldDB" id="A2G127"/>
<feature type="domain" description="Myb-like" evidence="3">
    <location>
        <begin position="47"/>
        <end position="93"/>
    </location>
</feature>
<evidence type="ECO:0000259" key="5">
    <source>
        <dbReference type="PROSITE" id="PS51294"/>
    </source>
</evidence>
<feature type="domain" description="HTH myb-type" evidence="5">
    <location>
        <begin position="51"/>
        <end position="101"/>
    </location>
</feature>
<dbReference type="CDD" id="cd00167">
    <property type="entry name" value="SANT"/>
    <property type="match status" value="2"/>
</dbReference>
<keyword evidence="1" id="KW-0677">Repeat</keyword>
<evidence type="ECO:0000313" key="6">
    <source>
        <dbReference type="EMBL" id="EAX89130.1"/>
    </source>
</evidence>
<evidence type="ECO:0000256" key="1">
    <source>
        <dbReference type="ARBA" id="ARBA00022737"/>
    </source>
</evidence>
<dbReference type="InterPro" id="IPR017930">
    <property type="entry name" value="Myb_dom"/>
</dbReference>
<feature type="domain" description="Myb-like" evidence="3">
    <location>
        <begin position="1"/>
        <end position="46"/>
    </location>
</feature>
<dbReference type="SUPFAM" id="SSF46689">
    <property type="entry name" value="Homeodomain-like"/>
    <property type="match status" value="1"/>
</dbReference>
<organism evidence="6 7">
    <name type="scientific">Trichomonas vaginalis (strain ATCC PRA-98 / G3)</name>
    <dbReference type="NCBI Taxonomy" id="412133"/>
    <lineage>
        <taxon>Eukaryota</taxon>
        <taxon>Metamonada</taxon>
        <taxon>Parabasalia</taxon>
        <taxon>Trichomonadida</taxon>
        <taxon>Trichomonadidae</taxon>
        <taxon>Trichomonas</taxon>
    </lineage>
</organism>
<dbReference type="STRING" id="5722.A2G127"/>
<accession>A2G127</accession>
<dbReference type="GO" id="GO:0006355">
    <property type="term" value="P:regulation of DNA-templated transcription"/>
    <property type="evidence" value="ECO:0000318"/>
    <property type="project" value="GO_Central"/>
</dbReference>
<dbReference type="VEuPathDB" id="TrichDB:TVAGG3_0792760"/>